<keyword evidence="3" id="KW-0804">Transcription</keyword>
<dbReference type="InterPro" id="IPR000843">
    <property type="entry name" value="HTH_LacI"/>
</dbReference>
<dbReference type="GO" id="GO:0003700">
    <property type="term" value="F:DNA-binding transcription factor activity"/>
    <property type="evidence" value="ECO:0007669"/>
    <property type="project" value="TreeGrafter"/>
</dbReference>
<dbReference type="CDD" id="cd01392">
    <property type="entry name" value="HTH_LacI"/>
    <property type="match status" value="1"/>
</dbReference>
<organism evidence="5 6">
    <name type="scientific">Amycolatopsis balhimycina DSM 5908</name>
    <dbReference type="NCBI Taxonomy" id="1081091"/>
    <lineage>
        <taxon>Bacteria</taxon>
        <taxon>Bacillati</taxon>
        <taxon>Actinomycetota</taxon>
        <taxon>Actinomycetes</taxon>
        <taxon>Pseudonocardiales</taxon>
        <taxon>Pseudonocardiaceae</taxon>
        <taxon>Amycolatopsis</taxon>
    </lineage>
</organism>
<dbReference type="InterPro" id="IPR046335">
    <property type="entry name" value="LacI/GalR-like_sensor"/>
</dbReference>
<keyword evidence="6" id="KW-1185">Reference proteome</keyword>
<dbReference type="EMBL" id="QHHU01000021">
    <property type="protein sequence ID" value="RSM44176.1"/>
    <property type="molecule type" value="Genomic_DNA"/>
</dbReference>
<evidence type="ECO:0000256" key="2">
    <source>
        <dbReference type="ARBA" id="ARBA00023125"/>
    </source>
</evidence>
<accession>A0A428WM70</accession>
<dbReference type="OrthoDB" id="1938857at2"/>
<dbReference type="PANTHER" id="PTHR30146">
    <property type="entry name" value="LACI-RELATED TRANSCRIPTIONAL REPRESSOR"/>
    <property type="match status" value="1"/>
</dbReference>
<dbReference type="Gene3D" id="3.40.50.2300">
    <property type="match status" value="2"/>
</dbReference>
<dbReference type="Gene3D" id="1.10.260.40">
    <property type="entry name" value="lambda repressor-like DNA-binding domains"/>
    <property type="match status" value="1"/>
</dbReference>
<dbReference type="InterPro" id="IPR010982">
    <property type="entry name" value="Lambda_DNA-bd_dom_sf"/>
</dbReference>
<reference evidence="5 6" key="1">
    <citation type="submission" date="2018-05" db="EMBL/GenBank/DDBJ databases">
        <title>Evolution of GPA BGCs.</title>
        <authorList>
            <person name="Waglechner N."/>
            <person name="Wright G.D."/>
        </authorList>
    </citation>
    <scope>NUCLEOTIDE SEQUENCE [LARGE SCALE GENOMIC DNA]</scope>
    <source>
        <strain evidence="5 6">DSM 5908</strain>
    </source>
</reference>
<dbReference type="Pfam" id="PF13377">
    <property type="entry name" value="Peripla_BP_3"/>
    <property type="match status" value="1"/>
</dbReference>
<evidence type="ECO:0000313" key="6">
    <source>
        <dbReference type="Proteomes" id="UP000286716"/>
    </source>
</evidence>
<gene>
    <name evidence="5" type="ORF">DMA12_16645</name>
</gene>
<keyword evidence="1" id="KW-0805">Transcription regulation</keyword>
<evidence type="ECO:0000313" key="5">
    <source>
        <dbReference type="EMBL" id="RSM44176.1"/>
    </source>
</evidence>
<evidence type="ECO:0000256" key="1">
    <source>
        <dbReference type="ARBA" id="ARBA00023015"/>
    </source>
</evidence>
<protein>
    <submittedName>
        <fullName evidence="5">LacI family transcriptional regulator</fullName>
    </submittedName>
</protein>
<dbReference type="Pfam" id="PF00356">
    <property type="entry name" value="LacI"/>
    <property type="match status" value="1"/>
</dbReference>
<sequence length="338" mass="36072">MKRPTIREIAAHAGVSQGAVSYALNGRRGVSEATRNRVVEIARQLGWTPGGGTHRHVRRSRALGMVVNRSATGLAGEPFFGALMSGIQRELAPGSVSLLMQTAPNSSAELEIHRRWHREQAVGGVFLLDLRIGDTRPDELAAIGLPAVALGGPLDRLDVPSVWMNDRQTMRGVLEYLAAPGHRSVVRVAGPETFLQTRTRTDAFAAAACHLGLADARTVHADYSEEGGADTARRVLKSKRPPTALVFDNDVMAVGGLVAAQGLGLRVPADLSIVAWDDSVLCRLVRPALSAVQRPIAEFGALAVSVLRRKIDGEKAVDTCASTPVFAVRGSTGPVRRR</sequence>
<proteinExistence type="predicted"/>
<dbReference type="PROSITE" id="PS50932">
    <property type="entry name" value="HTH_LACI_2"/>
    <property type="match status" value="1"/>
</dbReference>
<keyword evidence="2" id="KW-0238">DNA-binding</keyword>
<dbReference type="RefSeq" id="WP_125591746.1">
    <property type="nucleotide sequence ID" value="NZ_QHHU01000021.1"/>
</dbReference>
<comment type="caution">
    <text evidence="5">The sequence shown here is derived from an EMBL/GenBank/DDBJ whole genome shotgun (WGS) entry which is preliminary data.</text>
</comment>
<dbReference type="AlphaFoldDB" id="A0A428WM70"/>
<feature type="domain" description="HTH lacI-type" evidence="4">
    <location>
        <begin position="4"/>
        <end position="76"/>
    </location>
</feature>
<dbReference type="GO" id="GO:0000976">
    <property type="term" value="F:transcription cis-regulatory region binding"/>
    <property type="evidence" value="ECO:0007669"/>
    <property type="project" value="TreeGrafter"/>
</dbReference>
<dbReference type="PROSITE" id="PS00356">
    <property type="entry name" value="HTH_LACI_1"/>
    <property type="match status" value="1"/>
</dbReference>
<dbReference type="Proteomes" id="UP000286716">
    <property type="component" value="Unassembled WGS sequence"/>
</dbReference>
<evidence type="ECO:0000259" key="4">
    <source>
        <dbReference type="PROSITE" id="PS50932"/>
    </source>
</evidence>
<name>A0A428WM70_AMYBA</name>
<dbReference type="CDD" id="cd06267">
    <property type="entry name" value="PBP1_LacI_sugar_binding-like"/>
    <property type="match status" value="1"/>
</dbReference>
<dbReference type="SUPFAM" id="SSF53822">
    <property type="entry name" value="Periplasmic binding protein-like I"/>
    <property type="match status" value="1"/>
</dbReference>
<dbReference type="SMART" id="SM00354">
    <property type="entry name" value="HTH_LACI"/>
    <property type="match status" value="1"/>
</dbReference>
<dbReference type="PANTHER" id="PTHR30146:SF155">
    <property type="entry name" value="ALANINE RACEMASE"/>
    <property type="match status" value="1"/>
</dbReference>
<dbReference type="SUPFAM" id="SSF47413">
    <property type="entry name" value="lambda repressor-like DNA-binding domains"/>
    <property type="match status" value="1"/>
</dbReference>
<dbReference type="InterPro" id="IPR028082">
    <property type="entry name" value="Peripla_BP_I"/>
</dbReference>
<evidence type="ECO:0000256" key="3">
    <source>
        <dbReference type="ARBA" id="ARBA00023163"/>
    </source>
</evidence>